<evidence type="ECO:0000313" key="2">
    <source>
        <dbReference type="EMBL" id="KAG6683106.1"/>
    </source>
</evidence>
<feature type="signal peptide" evidence="1">
    <location>
        <begin position="1"/>
        <end position="20"/>
    </location>
</feature>
<dbReference type="AlphaFoldDB" id="A0A922IUA5"/>
<gene>
    <name evidence="2" type="ORF">I3842_13G175600</name>
</gene>
<comment type="caution">
    <text evidence="2">The sequence shown here is derived from an EMBL/GenBank/DDBJ whole genome shotgun (WGS) entry which is preliminary data.</text>
</comment>
<accession>A0A922IUA5</accession>
<evidence type="ECO:0000313" key="3">
    <source>
        <dbReference type="Proteomes" id="UP000811246"/>
    </source>
</evidence>
<reference evidence="2" key="1">
    <citation type="submission" date="2021-01" db="EMBL/GenBank/DDBJ databases">
        <authorList>
            <person name="Lovell J.T."/>
            <person name="Bentley N."/>
            <person name="Bhattarai G."/>
            <person name="Jenkins J.W."/>
            <person name="Sreedasyam A."/>
            <person name="Alarcon Y."/>
            <person name="Bock C."/>
            <person name="Boston L."/>
            <person name="Carlson J."/>
            <person name="Cervantes K."/>
            <person name="Clermont K."/>
            <person name="Krom N."/>
            <person name="Kubenka K."/>
            <person name="Mamidi S."/>
            <person name="Mattison C."/>
            <person name="Monteros M."/>
            <person name="Pisani C."/>
            <person name="Plott C."/>
            <person name="Rajasekar S."/>
            <person name="Rhein H.S."/>
            <person name="Rohla C."/>
            <person name="Song M."/>
            <person name="Hilaire R.S."/>
            <person name="Shu S."/>
            <person name="Wells L."/>
            <person name="Wang X."/>
            <person name="Webber J."/>
            <person name="Heerema R.J."/>
            <person name="Klein P."/>
            <person name="Conner P."/>
            <person name="Grauke L."/>
            <person name="Grimwood J."/>
            <person name="Schmutz J."/>
            <person name="Randall J.J."/>
        </authorList>
    </citation>
    <scope>NUCLEOTIDE SEQUENCE</scope>
    <source>
        <tissue evidence="2">Leaf</tissue>
    </source>
</reference>
<feature type="chain" id="PRO_5037495938" description="NADH dehydrogenase subunit 4" evidence="1">
    <location>
        <begin position="21"/>
        <end position="56"/>
    </location>
</feature>
<protein>
    <recommendedName>
        <fullName evidence="4">NADH dehydrogenase subunit 4</fullName>
    </recommendedName>
</protein>
<dbReference type="Proteomes" id="UP000811246">
    <property type="component" value="Chromosome 13"/>
</dbReference>
<organism evidence="2 3">
    <name type="scientific">Carya illinoinensis</name>
    <name type="common">Pecan</name>
    <dbReference type="NCBI Taxonomy" id="32201"/>
    <lineage>
        <taxon>Eukaryota</taxon>
        <taxon>Viridiplantae</taxon>
        <taxon>Streptophyta</taxon>
        <taxon>Embryophyta</taxon>
        <taxon>Tracheophyta</taxon>
        <taxon>Spermatophyta</taxon>
        <taxon>Magnoliopsida</taxon>
        <taxon>eudicotyledons</taxon>
        <taxon>Gunneridae</taxon>
        <taxon>Pentapetalae</taxon>
        <taxon>rosids</taxon>
        <taxon>fabids</taxon>
        <taxon>Fagales</taxon>
        <taxon>Juglandaceae</taxon>
        <taxon>Carya</taxon>
    </lineage>
</organism>
<name>A0A922IUA5_CARIL</name>
<dbReference type="EMBL" id="CM031837">
    <property type="protein sequence ID" value="KAG6683106.1"/>
    <property type="molecule type" value="Genomic_DNA"/>
</dbReference>
<proteinExistence type="predicted"/>
<evidence type="ECO:0000256" key="1">
    <source>
        <dbReference type="SAM" id="SignalP"/>
    </source>
</evidence>
<sequence length="56" mass="6570">MNPMLLLPWFLWTKLSPGMAKDTRLAIILQLMMIMSVYYLFCQGCCDQAMTQTFLF</sequence>
<evidence type="ECO:0008006" key="4">
    <source>
        <dbReference type="Google" id="ProtNLM"/>
    </source>
</evidence>
<keyword evidence="1" id="KW-0732">Signal</keyword>